<feature type="domain" description="DSBA-like thioredoxin" evidence="1">
    <location>
        <begin position="6"/>
        <end position="211"/>
    </location>
</feature>
<evidence type="ECO:0000313" key="2">
    <source>
        <dbReference type="EMBL" id="MSS85029.1"/>
    </source>
</evidence>
<dbReference type="Proteomes" id="UP000470875">
    <property type="component" value="Unassembled WGS sequence"/>
</dbReference>
<proteinExistence type="predicted"/>
<dbReference type="SUPFAM" id="SSF52833">
    <property type="entry name" value="Thioredoxin-like"/>
    <property type="match status" value="1"/>
</dbReference>
<dbReference type="RefSeq" id="WP_206192634.1">
    <property type="nucleotide sequence ID" value="NZ_VULO01000011.1"/>
</dbReference>
<evidence type="ECO:0000313" key="3">
    <source>
        <dbReference type="Proteomes" id="UP000470875"/>
    </source>
</evidence>
<comment type="caution">
    <text evidence="2">The sequence shown here is derived from an EMBL/GenBank/DDBJ whole genome shotgun (WGS) entry which is preliminary data.</text>
</comment>
<dbReference type="AlphaFoldDB" id="A0A6N7VTD7"/>
<organism evidence="2 3">
    <name type="scientific">Scrofimicrobium canadense</name>
    <dbReference type="NCBI Taxonomy" id="2652290"/>
    <lineage>
        <taxon>Bacteria</taxon>
        <taxon>Bacillati</taxon>
        <taxon>Actinomycetota</taxon>
        <taxon>Actinomycetes</taxon>
        <taxon>Actinomycetales</taxon>
        <taxon>Actinomycetaceae</taxon>
        <taxon>Scrofimicrobium</taxon>
    </lineage>
</organism>
<gene>
    <name evidence="2" type="ORF">FYJ24_09695</name>
</gene>
<dbReference type="EMBL" id="VULO01000011">
    <property type="protein sequence ID" value="MSS85029.1"/>
    <property type="molecule type" value="Genomic_DNA"/>
</dbReference>
<dbReference type="GO" id="GO:0016491">
    <property type="term" value="F:oxidoreductase activity"/>
    <property type="evidence" value="ECO:0007669"/>
    <property type="project" value="InterPro"/>
</dbReference>
<accession>A0A6N7VTD7</accession>
<dbReference type="Pfam" id="PF01323">
    <property type="entry name" value="DSBA"/>
    <property type="match status" value="1"/>
</dbReference>
<reference evidence="2 3" key="1">
    <citation type="submission" date="2019-08" db="EMBL/GenBank/DDBJ databases">
        <title>In-depth cultivation of the pig gut microbiome towards novel bacterial diversity and tailored functional studies.</title>
        <authorList>
            <person name="Wylensek D."/>
            <person name="Hitch T.C.A."/>
            <person name="Clavel T."/>
        </authorList>
    </citation>
    <scope>NUCLEOTIDE SEQUENCE [LARGE SCALE GENOMIC DNA]</scope>
    <source>
        <strain evidence="2 3">WB03_NA08</strain>
    </source>
</reference>
<dbReference type="PANTHER" id="PTHR13887:SF41">
    <property type="entry name" value="THIOREDOXIN SUPERFAMILY PROTEIN"/>
    <property type="match status" value="1"/>
</dbReference>
<dbReference type="CDD" id="cd03024">
    <property type="entry name" value="DsbA_FrnE"/>
    <property type="match status" value="1"/>
</dbReference>
<keyword evidence="3" id="KW-1185">Reference proteome</keyword>
<dbReference type="InterPro" id="IPR036249">
    <property type="entry name" value="Thioredoxin-like_sf"/>
</dbReference>
<dbReference type="InterPro" id="IPR001853">
    <property type="entry name" value="DSBA-like_thioredoxin_dom"/>
</dbReference>
<dbReference type="Gene3D" id="3.40.30.10">
    <property type="entry name" value="Glutaredoxin"/>
    <property type="match status" value="1"/>
</dbReference>
<dbReference type="PANTHER" id="PTHR13887">
    <property type="entry name" value="GLUTATHIONE S-TRANSFERASE KAPPA"/>
    <property type="match status" value="1"/>
</dbReference>
<protein>
    <submittedName>
        <fullName evidence="2">DsbA family oxidoreductase</fullName>
    </submittedName>
</protein>
<name>A0A6N7VTD7_9ACTO</name>
<evidence type="ECO:0000259" key="1">
    <source>
        <dbReference type="Pfam" id="PF01323"/>
    </source>
</evidence>
<sequence length="219" mass="24399">MTNPLTIDIWSDVQCPWCYIGKRRFETALDAFYSSHPQVDVRIVFHSFELSPDTPPNFVGSPLDYLVSRKGLSEQQVLDMFDNVTALALQEGLEYHLAEAKQVNTRKAHELLHYALKEGKQNLVKEALLRAYFTESRNVASLEELVSIAEECGLDGHSVRQSLEAGEFSAAVTNDEQQAQALGITGVPFFVLAGKYGISGAQPVEVFSQALEQVYDEQN</sequence>